<keyword evidence="10" id="KW-1185">Reference proteome</keyword>
<dbReference type="Proteomes" id="UP001217963">
    <property type="component" value="Chromosome XI"/>
</dbReference>
<accession>A0ABY8CLV0</accession>
<dbReference type="EMBL" id="CP119068">
    <property type="protein sequence ID" value="WEL38931.1"/>
    <property type="molecule type" value="Genomic_DNA"/>
</dbReference>
<evidence type="ECO:0000313" key="6">
    <source>
        <dbReference type="EMBL" id="WEL39374.1"/>
    </source>
</evidence>
<dbReference type="EMBL" id="CP119070">
    <property type="protein sequence ID" value="WEL39557.1"/>
    <property type="molecule type" value="Genomic_DNA"/>
</dbReference>
<dbReference type="EMBL" id="CP119063">
    <property type="protein sequence ID" value="WEL38145.1"/>
    <property type="molecule type" value="Genomic_DNA"/>
</dbReference>
<evidence type="ECO:0000313" key="5">
    <source>
        <dbReference type="EMBL" id="WEL38931.1"/>
    </source>
</evidence>
<dbReference type="EMBL" id="CP119064">
    <property type="protein sequence ID" value="WEL38148.1"/>
    <property type="molecule type" value="Genomic_DNA"/>
</dbReference>
<organism evidence="3 10">
    <name type="scientific">Encephalitozoon hellem</name>
    <name type="common">Microsporidian parasite</name>
    <dbReference type="NCBI Taxonomy" id="27973"/>
    <lineage>
        <taxon>Eukaryota</taxon>
        <taxon>Fungi</taxon>
        <taxon>Fungi incertae sedis</taxon>
        <taxon>Microsporidia</taxon>
        <taxon>Unikaryonidae</taxon>
        <taxon>Encephalitozoon</taxon>
    </lineage>
</organism>
<dbReference type="EMBL" id="CP119069">
    <property type="protein sequence ID" value="WEL39374.1"/>
    <property type="molecule type" value="Genomic_DNA"/>
</dbReference>
<evidence type="ECO:0000313" key="4">
    <source>
        <dbReference type="EMBL" id="WEL38533.1"/>
    </source>
</evidence>
<name>A0ABY8CLV0_ENCHE</name>
<dbReference type="Proteomes" id="UP001217963">
    <property type="component" value="Chromosome X"/>
</dbReference>
<evidence type="ECO:0000313" key="10">
    <source>
        <dbReference type="Proteomes" id="UP001217963"/>
    </source>
</evidence>
<dbReference type="Proteomes" id="UP001217963">
    <property type="component" value="Chromosome II"/>
</dbReference>
<dbReference type="Proteomes" id="UP001217963">
    <property type="component" value="Chromosome VIII"/>
</dbReference>
<evidence type="ECO:0000313" key="9">
    <source>
        <dbReference type="EMBL" id="WEL39769.1"/>
    </source>
</evidence>
<dbReference type="EMBL" id="CP119065">
    <property type="protein sequence ID" value="WEL38533.1"/>
    <property type="molecule type" value="Genomic_DNA"/>
</dbReference>
<protein>
    <submittedName>
        <fullName evidence="3">Uncharacterized protein</fullName>
    </submittedName>
</protein>
<dbReference type="EMBL" id="CP119072">
    <property type="protein sequence ID" value="WEL39769.1"/>
    <property type="molecule type" value="Genomic_DNA"/>
</dbReference>
<evidence type="ECO:0000313" key="8">
    <source>
        <dbReference type="EMBL" id="WEL39766.1"/>
    </source>
</evidence>
<evidence type="ECO:0000313" key="1">
    <source>
        <dbReference type="EMBL" id="WEL38145.1"/>
    </source>
</evidence>
<evidence type="ECO:0000313" key="7">
    <source>
        <dbReference type="EMBL" id="WEL39557.1"/>
    </source>
</evidence>
<dbReference type="EMBL" id="CP119071">
    <property type="protein sequence ID" value="WEL39766.1"/>
    <property type="molecule type" value="Genomic_DNA"/>
</dbReference>
<sequence>MDVGEELCRGSGDTSTVGRMTALWYGLREPWTALAESLAVASLVSWGRCRDESSGLIFRWKNVRDMVSERELWAVGMHDCFGCCE</sequence>
<reference evidence="3 10" key="1">
    <citation type="submission" date="2023-02" db="EMBL/GenBank/DDBJ databases">
        <title>Encephalitozoon hellem ATCC 50451 complete genome.</title>
        <authorList>
            <person name="Mascarenhas dos Santos A.C."/>
            <person name="Julian A.T."/>
            <person name="Pombert J.-F."/>
        </authorList>
    </citation>
    <scope>NUCLEOTIDE SEQUENCE [LARGE SCALE GENOMIC DNA]</scope>
    <source>
        <strain evidence="3 10">ATCC 50451</strain>
    </source>
</reference>
<evidence type="ECO:0000313" key="3">
    <source>
        <dbReference type="EMBL" id="WEL38332.1"/>
    </source>
</evidence>
<dbReference type="Proteomes" id="UP001217963">
    <property type="component" value="Chromosome VII"/>
</dbReference>
<evidence type="ECO:0000313" key="2">
    <source>
        <dbReference type="EMBL" id="WEL38148.1"/>
    </source>
</evidence>
<proteinExistence type="predicted"/>
<dbReference type="EMBL" id="CP119064">
    <property type="protein sequence ID" value="WEL38332.1"/>
    <property type="molecule type" value="Genomic_DNA"/>
</dbReference>
<dbReference type="Proteomes" id="UP001217963">
    <property type="component" value="Chromosome IX"/>
</dbReference>
<dbReference type="Proteomes" id="UP001217963">
    <property type="component" value="Chromosome IV"/>
</dbReference>
<gene>
    <name evidence="1" type="ORF">PFJ87_02g01860</name>
    <name evidence="2" type="ORF">PFJ87_03g00040</name>
    <name evidence="3" type="ORF">PFJ87_03g01920</name>
    <name evidence="4" type="ORF">PFJ87_04g02090</name>
    <name evidence="5" type="ORF">PFJ87_07g00040</name>
    <name evidence="6" type="ORF">PFJ87_08g02420</name>
    <name evidence="7" type="ORF">PFJ87_09g01900</name>
    <name evidence="8" type="ORF">PFJ87_10g02170</name>
    <name evidence="9" type="ORF">PFJ87_11g00040</name>
</gene>
<dbReference type="Proteomes" id="UP001217963">
    <property type="component" value="Chromosome III"/>
</dbReference>